<comment type="subcellular location">
    <subcellularLocation>
        <location evidence="3">Cell projection</location>
        <location evidence="3">Ruffle membrane</location>
    </subcellularLocation>
    <subcellularLocation>
        <location evidence="2">Cytoplasm</location>
    </subcellularLocation>
    <subcellularLocation>
        <location evidence="1">Membrane</location>
        <topology evidence="1">Peripheral membrane protein</topology>
    </subcellularLocation>
</comment>
<evidence type="ECO:0000256" key="20">
    <source>
        <dbReference type="ARBA" id="ARBA00047734"/>
    </source>
</evidence>
<keyword evidence="10" id="KW-0443">Lipid metabolism</keyword>
<evidence type="ECO:0000256" key="7">
    <source>
        <dbReference type="ARBA" id="ARBA00022801"/>
    </source>
</evidence>
<evidence type="ECO:0000256" key="3">
    <source>
        <dbReference type="ARBA" id="ARBA00004632"/>
    </source>
</evidence>
<keyword evidence="11" id="KW-0472">Membrane</keyword>
<gene>
    <name evidence="25" type="ORF">GCM10009798_34250</name>
</gene>
<dbReference type="EC" id="3.1.2.2" evidence="16"/>
<dbReference type="InterPro" id="IPR006683">
    <property type="entry name" value="Thioestr_dom"/>
</dbReference>
<dbReference type="InterPro" id="IPR052365">
    <property type="entry name" value="THEM4/THEM5_acyl-CoA_thioest"/>
</dbReference>
<evidence type="ECO:0000256" key="12">
    <source>
        <dbReference type="ARBA" id="ARBA00023273"/>
    </source>
</evidence>
<evidence type="ECO:0000256" key="8">
    <source>
        <dbReference type="ARBA" id="ARBA00022832"/>
    </source>
</evidence>
<evidence type="ECO:0000256" key="23">
    <source>
        <dbReference type="ARBA" id="ARBA00048180"/>
    </source>
</evidence>
<evidence type="ECO:0000256" key="21">
    <source>
        <dbReference type="ARBA" id="ARBA00047969"/>
    </source>
</evidence>
<comment type="catalytic activity">
    <reaction evidence="14">
        <text>(9Z)-octadecenoyl-CoA + H2O = (9Z)-octadecenoate + CoA + H(+)</text>
        <dbReference type="Rhea" id="RHEA:40139"/>
        <dbReference type="ChEBI" id="CHEBI:15377"/>
        <dbReference type="ChEBI" id="CHEBI:15378"/>
        <dbReference type="ChEBI" id="CHEBI:30823"/>
        <dbReference type="ChEBI" id="CHEBI:57287"/>
        <dbReference type="ChEBI" id="CHEBI:57387"/>
    </reaction>
    <physiologicalReaction direction="left-to-right" evidence="14">
        <dbReference type="Rhea" id="RHEA:40140"/>
    </physiologicalReaction>
</comment>
<evidence type="ECO:0000313" key="25">
    <source>
        <dbReference type="EMBL" id="GAA1970638.1"/>
    </source>
</evidence>
<keyword evidence="4" id="KW-1003">Cell membrane</keyword>
<dbReference type="Proteomes" id="UP001500571">
    <property type="component" value="Unassembled WGS sequence"/>
</dbReference>
<evidence type="ECO:0000256" key="13">
    <source>
        <dbReference type="ARBA" id="ARBA00035852"/>
    </source>
</evidence>
<keyword evidence="8" id="KW-0276">Fatty acid metabolism</keyword>
<dbReference type="SUPFAM" id="SSF54637">
    <property type="entry name" value="Thioesterase/thiol ester dehydrase-isomerase"/>
    <property type="match status" value="1"/>
</dbReference>
<feature type="domain" description="Thioesterase" evidence="24">
    <location>
        <begin position="122"/>
        <end position="193"/>
    </location>
</feature>
<keyword evidence="26" id="KW-1185">Reference proteome</keyword>
<evidence type="ECO:0000256" key="14">
    <source>
        <dbReference type="ARBA" id="ARBA00037002"/>
    </source>
</evidence>
<evidence type="ECO:0000256" key="6">
    <source>
        <dbReference type="ARBA" id="ARBA00022703"/>
    </source>
</evidence>
<comment type="catalytic activity">
    <reaction evidence="19">
        <text>octanoyl-CoA + H2O = octanoate + CoA + H(+)</text>
        <dbReference type="Rhea" id="RHEA:30143"/>
        <dbReference type="ChEBI" id="CHEBI:15377"/>
        <dbReference type="ChEBI" id="CHEBI:15378"/>
        <dbReference type="ChEBI" id="CHEBI:25646"/>
        <dbReference type="ChEBI" id="CHEBI:57287"/>
        <dbReference type="ChEBI" id="CHEBI:57386"/>
    </reaction>
    <physiologicalReaction direction="left-to-right" evidence="19">
        <dbReference type="Rhea" id="RHEA:30144"/>
    </physiologicalReaction>
</comment>
<keyword evidence="7" id="KW-0378">Hydrolase</keyword>
<comment type="caution">
    <text evidence="25">The sequence shown here is derived from an EMBL/GenBank/DDBJ whole genome shotgun (WGS) entry which is preliminary data.</text>
</comment>
<dbReference type="Gene3D" id="3.10.129.10">
    <property type="entry name" value="Hotdog Thioesterase"/>
    <property type="match status" value="1"/>
</dbReference>
<evidence type="ECO:0000256" key="1">
    <source>
        <dbReference type="ARBA" id="ARBA00004170"/>
    </source>
</evidence>
<proteinExistence type="inferred from homology"/>
<protein>
    <recommendedName>
        <fullName evidence="17">Acyl-coenzyme A thioesterase THEM4</fullName>
        <ecNumber evidence="16">3.1.2.2</ecNumber>
    </recommendedName>
    <alternativeName>
        <fullName evidence="18">Thioesterase superfamily member 4</fullName>
    </alternativeName>
</protein>
<evidence type="ECO:0000256" key="19">
    <source>
        <dbReference type="ARBA" id="ARBA00047588"/>
    </source>
</evidence>
<dbReference type="Pfam" id="PF03061">
    <property type="entry name" value="4HBT"/>
    <property type="match status" value="1"/>
</dbReference>
<keyword evidence="12" id="KW-0966">Cell projection</keyword>
<sequence length="213" mass="23106">MTRYLEDTATERLEADEREGLYGPLAEAVRALVDASIRTEVDDHVIRQATADLERIAGHLRAHQLPGSYGVHSEAPGRRRTWGSPVIGVRNPIAPPLTLQHAPDGLVWSEFRVGTAYEGPPGRLHGGMAALILDHVLGEAVSASGHWGLTGTLTLRYRRGTPLGRLRTEARIDRVEGRKAYVVGSIADDEGITVEAEAIFILPKGYVHPDATA</sequence>
<accession>A0ABN2RKA2</accession>
<dbReference type="PANTHER" id="PTHR12418:SF19">
    <property type="entry name" value="ACYL-COENZYME A THIOESTERASE THEM4"/>
    <property type="match status" value="1"/>
</dbReference>
<comment type="catalytic activity">
    <reaction evidence="21">
        <text>decanoyl-CoA + H2O = decanoate + CoA + H(+)</text>
        <dbReference type="Rhea" id="RHEA:40059"/>
        <dbReference type="ChEBI" id="CHEBI:15377"/>
        <dbReference type="ChEBI" id="CHEBI:15378"/>
        <dbReference type="ChEBI" id="CHEBI:27689"/>
        <dbReference type="ChEBI" id="CHEBI:57287"/>
        <dbReference type="ChEBI" id="CHEBI:61430"/>
    </reaction>
    <physiologicalReaction direction="left-to-right" evidence="21">
        <dbReference type="Rhea" id="RHEA:40060"/>
    </physiologicalReaction>
</comment>
<comment type="catalytic activity">
    <reaction evidence="13">
        <text>(5Z,8Z,11Z,14Z)-eicosatetraenoyl-CoA + H2O = (5Z,8Z,11Z,14Z)-eicosatetraenoate + CoA + H(+)</text>
        <dbReference type="Rhea" id="RHEA:40151"/>
        <dbReference type="ChEBI" id="CHEBI:15377"/>
        <dbReference type="ChEBI" id="CHEBI:15378"/>
        <dbReference type="ChEBI" id="CHEBI:32395"/>
        <dbReference type="ChEBI" id="CHEBI:57287"/>
        <dbReference type="ChEBI" id="CHEBI:57368"/>
    </reaction>
    <physiologicalReaction direction="left-to-right" evidence="13">
        <dbReference type="Rhea" id="RHEA:40152"/>
    </physiologicalReaction>
</comment>
<evidence type="ECO:0000259" key="24">
    <source>
        <dbReference type="Pfam" id="PF03061"/>
    </source>
</evidence>
<reference evidence="25 26" key="1">
    <citation type="journal article" date="2019" name="Int. J. Syst. Evol. Microbiol.">
        <title>The Global Catalogue of Microorganisms (GCM) 10K type strain sequencing project: providing services to taxonomists for standard genome sequencing and annotation.</title>
        <authorList>
            <consortium name="The Broad Institute Genomics Platform"/>
            <consortium name="The Broad Institute Genome Sequencing Center for Infectious Disease"/>
            <person name="Wu L."/>
            <person name="Ma J."/>
        </authorList>
    </citation>
    <scope>NUCLEOTIDE SEQUENCE [LARGE SCALE GENOMIC DNA]</scope>
    <source>
        <strain evidence="25 26">JCM 15309</strain>
    </source>
</reference>
<comment type="catalytic activity">
    <reaction evidence="23">
        <text>tetradecanoyl-CoA + H2O = tetradecanoate + CoA + H(+)</text>
        <dbReference type="Rhea" id="RHEA:40119"/>
        <dbReference type="ChEBI" id="CHEBI:15377"/>
        <dbReference type="ChEBI" id="CHEBI:15378"/>
        <dbReference type="ChEBI" id="CHEBI:30807"/>
        <dbReference type="ChEBI" id="CHEBI:57287"/>
        <dbReference type="ChEBI" id="CHEBI:57385"/>
    </reaction>
    <physiologicalReaction direction="left-to-right" evidence="23">
        <dbReference type="Rhea" id="RHEA:40120"/>
    </physiologicalReaction>
</comment>
<dbReference type="EMBL" id="BAAAPB010000004">
    <property type="protein sequence ID" value="GAA1970638.1"/>
    <property type="molecule type" value="Genomic_DNA"/>
</dbReference>
<organism evidence="25 26">
    <name type="scientific">Nocardioides panacihumi</name>
    <dbReference type="NCBI Taxonomy" id="400774"/>
    <lineage>
        <taxon>Bacteria</taxon>
        <taxon>Bacillati</taxon>
        <taxon>Actinomycetota</taxon>
        <taxon>Actinomycetes</taxon>
        <taxon>Propionibacteriales</taxon>
        <taxon>Nocardioidaceae</taxon>
        <taxon>Nocardioides</taxon>
    </lineage>
</organism>
<name>A0ABN2RKA2_9ACTN</name>
<evidence type="ECO:0000256" key="4">
    <source>
        <dbReference type="ARBA" id="ARBA00022475"/>
    </source>
</evidence>
<comment type="similarity">
    <text evidence="15">Belongs to the THEM4/THEM5 thioesterase family.</text>
</comment>
<keyword evidence="9" id="KW-0809">Transit peptide</keyword>
<evidence type="ECO:0000256" key="9">
    <source>
        <dbReference type="ARBA" id="ARBA00022946"/>
    </source>
</evidence>
<evidence type="ECO:0000256" key="2">
    <source>
        <dbReference type="ARBA" id="ARBA00004496"/>
    </source>
</evidence>
<evidence type="ECO:0000256" key="11">
    <source>
        <dbReference type="ARBA" id="ARBA00023136"/>
    </source>
</evidence>
<dbReference type="CDD" id="cd03443">
    <property type="entry name" value="PaaI_thioesterase"/>
    <property type="match status" value="1"/>
</dbReference>
<evidence type="ECO:0000256" key="18">
    <source>
        <dbReference type="ARBA" id="ARBA00043210"/>
    </source>
</evidence>
<dbReference type="RefSeq" id="WP_344046898.1">
    <property type="nucleotide sequence ID" value="NZ_BAAAPB010000004.1"/>
</dbReference>
<evidence type="ECO:0000256" key="15">
    <source>
        <dbReference type="ARBA" id="ARBA00038456"/>
    </source>
</evidence>
<evidence type="ECO:0000256" key="22">
    <source>
        <dbReference type="ARBA" id="ARBA00048074"/>
    </source>
</evidence>
<dbReference type="PANTHER" id="PTHR12418">
    <property type="entry name" value="ACYL-COENZYME A THIOESTERASE THEM4"/>
    <property type="match status" value="1"/>
</dbReference>
<keyword evidence="5" id="KW-0963">Cytoplasm</keyword>
<dbReference type="InterPro" id="IPR029069">
    <property type="entry name" value="HotDog_dom_sf"/>
</dbReference>
<evidence type="ECO:0000313" key="26">
    <source>
        <dbReference type="Proteomes" id="UP001500571"/>
    </source>
</evidence>
<evidence type="ECO:0000256" key="10">
    <source>
        <dbReference type="ARBA" id="ARBA00023098"/>
    </source>
</evidence>
<evidence type="ECO:0000256" key="5">
    <source>
        <dbReference type="ARBA" id="ARBA00022490"/>
    </source>
</evidence>
<evidence type="ECO:0000256" key="17">
    <source>
        <dbReference type="ARBA" id="ARBA00040123"/>
    </source>
</evidence>
<keyword evidence="6" id="KW-0053">Apoptosis</keyword>
<comment type="catalytic activity">
    <reaction evidence="20">
        <text>hexadecanoyl-CoA + H2O = hexadecanoate + CoA + H(+)</text>
        <dbReference type="Rhea" id="RHEA:16645"/>
        <dbReference type="ChEBI" id="CHEBI:7896"/>
        <dbReference type="ChEBI" id="CHEBI:15377"/>
        <dbReference type="ChEBI" id="CHEBI:15378"/>
        <dbReference type="ChEBI" id="CHEBI:57287"/>
        <dbReference type="ChEBI" id="CHEBI:57379"/>
        <dbReference type="EC" id="3.1.2.2"/>
    </reaction>
    <physiologicalReaction direction="left-to-right" evidence="20">
        <dbReference type="Rhea" id="RHEA:16646"/>
    </physiologicalReaction>
</comment>
<comment type="catalytic activity">
    <reaction evidence="22">
        <text>dodecanoyl-CoA + H2O = dodecanoate + CoA + H(+)</text>
        <dbReference type="Rhea" id="RHEA:30135"/>
        <dbReference type="ChEBI" id="CHEBI:15377"/>
        <dbReference type="ChEBI" id="CHEBI:15378"/>
        <dbReference type="ChEBI" id="CHEBI:18262"/>
        <dbReference type="ChEBI" id="CHEBI:57287"/>
        <dbReference type="ChEBI" id="CHEBI:57375"/>
    </reaction>
    <physiologicalReaction direction="left-to-right" evidence="22">
        <dbReference type="Rhea" id="RHEA:30136"/>
    </physiologicalReaction>
</comment>
<evidence type="ECO:0000256" key="16">
    <source>
        <dbReference type="ARBA" id="ARBA00038848"/>
    </source>
</evidence>